<dbReference type="Pfam" id="PF03583">
    <property type="entry name" value="LIP"/>
    <property type="match status" value="1"/>
</dbReference>
<dbReference type="PANTHER" id="PTHR34853">
    <property type="match status" value="1"/>
</dbReference>
<dbReference type="GO" id="GO:0016042">
    <property type="term" value="P:lipid catabolic process"/>
    <property type="evidence" value="ECO:0007669"/>
    <property type="project" value="InterPro"/>
</dbReference>
<dbReference type="SUPFAM" id="SSF53474">
    <property type="entry name" value="alpha/beta-Hydrolases"/>
    <property type="match status" value="1"/>
</dbReference>
<comment type="caution">
    <text evidence="3">The sequence shown here is derived from an EMBL/GenBank/DDBJ whole genome shotgun (WGS) entry which is preliminary data.</text>
</comment>
<keyword evidence="2" id="KW-0732">Signal</keyword>
<sequence>MVSVQGSSIRLIMMAFLAVMLTIASARPALERTTPLSPRGLPKAPANDPFYQPPAGYEKKEPGTILRQRKVNVAFLGLIPDPVDTYQLLYRTTAINGSAIATVTTVFKPASPKKDRFVSFHTAYDSSATVCNPSYNYQFLAPQTDIISSAEQLLLQAYLTLGYIVASPDYEGPDAAFGPGRLEGMGVLDNMRAVSNFGPKLGLTSDNPMVVGAGYSGGAIATGWAAALQPTYAPELDIKGWVQGGTPSNLTGTLVFIDNTVFSGFIPPAVVGLAMPSAYGAELSPIIEKVLTDKGRKTLESAKTNCAVGDLLAFPEMSLFSTDVQSMGWDLLQQPTIKSILSKNTLGVNKDETPTAPVFVYHATQDEVIPYSNASAMVNSWCDNGANVKFTSYGNGGHATTEVIALPDAISFVESAFAGNTTKGCSRNTKLDNVLNPIALGSELEPILTKLIDVLAALGRDDSNVKQNINVMQDKVTW</sequence>
<dbReference type="Proteomes" id="UP000191285">
    <property type="component" value="Unassembled WGS sequence"/>
</dbReference>
<dbReference type="GO" id="GO:0017000">
    <property type="term" value="P:antibiotic biosynthetic process"/>
    <property type="evidence" value="ECO:0007669"/>
    <property type="project" value="UniProtKB-ARBA"/>
</dbReference>
<dbReference type="GO" id="GO:0072330">
    <property type="term" value="P:monocarboxylic acid biosynthetic process"/>
    <property type="evidence" value="ECO:0007669"/>
    <property type="project" value="UniProtKB-ARBA"/>
</dbReference>
<dbReference type="EMBL" id="MLKD01000005">
    <property type="protein sequence ID" value="OQE26558.1"/>
    <property type="molecule type" value="Genomic_DNA"/>
</dbReference>
<dbReference type="Gene3D" id="3.40.50.1820">
    <property type="entry name" value="alpha/beta hydrolase"/>
    <property type="match status" value="1"/>
</dbReference>
<evidence type="ECO:0000256" key="2">
    <source>
        <dbReference type="SAM" id="SignalP"/>
    </source>
</evidence>
<keyword evidence="1" id="KW-0378">Hydrolase</keyword>
<reference evidence="4" key="1">
    <citation type="journal article" date="2017" name="Nat. Microbiol.">
        <title>Global analysis of biosynthetic gene clusters reveals vast potential of secondary metabolite production in Penicillium species.</title>
        <authorList>
            <person name="Nielsen J.C."/>
            <person name="Grijseels S."/>
            <person name="Prigent S."/>
            <person name="Ji B."/>
            <person name="Dainat J."/>
            <person name="Nielsen K.F."/>
            <person name="Frisvad J.C."/>
            <person name="Workman M."/>
            <person name="Nielsen J."/>
        </authorList>
    </citation>
    <scope>NUCLEOTIDE SEQUENCE [LARGE SCALE GENOMIC DNA]</scope>
    <source>
        <strain evidence="4">IBT 24891</strain>
    </source>
</reference>
<accession>A0A1V6TJP6</accession>
<name>A0A1V6TJP6_9EURO</name>
<dbReference type="PANTHER" id="PTHR34853:SF5">
    <property type="entry name" value="LIP-DOMAIN-CONTAINING PROTEIN-RELATED"/>
    <property type="match status" value="1"/>
</dbReference>
<organism evidence="3 4">
    <name type="scientific">Penicillium steckii</name>
    <dbReference type="NCBI Taxonomy" id="303698"/>
    <lineage>
        <taxon>Eukaryota</taxon>
        <taxon>Fungi</taxon>
        <taxon>Dikarya</taxon>
        <taxon>Ascomycota</taxon>
        <taxon>Pezizomycotina</taxon>
        <taxon>Eurotiomycetes</taxon>
        <taxon>Eurotiomycetidae</taxon>
        <taxon>Eurotiales</taxon>
        <taxon>Aspergillaceae</taxon>
        <taxon>Penicillium</taxon>
    </lineage>
</organism>
<evidence type="ECO:0000256" key="1">
    <source>
        <dbReference type="ARBA" id="ARBA00022801"/>
    </source>
</evidence>
<protein>
    <submittedName>
        <fullName evidence="3">Uncharacterized protein</fullName>
    </submittedName>
</protein>
<gene>
    <name evidence="3" type="ORF">PENSTE_c005G08627</name>
</gene>
<dbReference type="GO" id="GO:0004806">
    <property type="term" value="F:triacylglycerol lipase activity"/>
    <property type="evidence" value="ECO:0007669"/>
    <property type="project" value="InterPro"/>
</dbReference>
<dbReference type="PIRSF" id="PIRSF029171">
    <property type="entry name" value="Esterase_LipA"/>
    <property type="match status" value="1"/>
</dbReference>
<evidence type="ECO:0000313" key="4">
    <source>
        <dbReference type="Proteomes" id="UP000191285"/>
    </source>
</evidence>
<feature type="chain" id="PRO_5012596372" evidence="2">
    <location>
        <begin position="27"/>
        <end position="478"/>
    </location>
</feature>
<dbReference type="InterPro" id="IPR005152">
    <property type="entry name" value="Lipase_secreted"/>
</dbReference>
<dbReference type="AlphaFoldDB" id="A0A1V6TJP6"/>
<evidence type="ECO:0000313" key="3">
    <source>
        <dbReference type="EMBL" id="OQE26558.1"/>
    </source>
</evidence>
<dbReference type="OrthoDB" id="2373480at2759"/>
<feature type="signal peptide" evidence="2">
    <location>
        <begin position="1"/>
        <end position="26"/>
    </location>
</feature>
<keyword evidence="4" id="KW-1185">Reference proteome</keyword>
<dbReference type="Gene3D" id="1.10.260.130">
    <property type="match status" value="1"/>
</dbReference>
<proteinExistence type="predicted"/>
<dbReference type="InterPro" id="IPR029058">
    <property type="entry name" value="AB_hydrolase_fold"/>
</dbReference>